<dbReference type="SMART" id="SM00065">
    <property type="entry name" value="GAF"/>
    <property type="match status" value="1"/>
</dbReference>
<dbReference type="Gene3D" id="3.30.565.10">
    <property type="entry name" value="Histidine kinase-like ATPase, C-terminal domain"/>
    <property type="match status" value="1"/>
</dbReference>
<evidence type="ECO:0000256" key="5">
    <source>
        <dbReference type="ARBA" id="ARBA00022777"/>
    </source>
</evidence>
<feature type="domain" description="Histidine kinase" evidence="7">
    <location>
        <begin position="429"/>
        <end position="644"/>
    </location>
</feature>
<dbReference type="GO" id="GO:0000155">
    <property type="term" value="F:phosphorelay sensor kinase activity"/>
    <property type="evidence" value="ECO:0007669"/>
    <property type="project" value="InterPro"/>
</dbReference>
<dbReference type="SUPFAM" id="SSF55785">
    <property type="entry name" value="PYP-like sensor domain (PAS domain)"/>
    <property type="match status" value="1"/>
</dbReference>
<dbReference type="InterPro" id="IPR004358">
    <property type="entry name" value="Sig_transdc_His_kin-like_C"/>
</dbReference>
<accession>A0A7V2AZJ7</accession>
<dbReference type="InterPro" id="IPR035965">
    <property type="entry name" value="PAS-like_dom_sf"/>
</dbReference>
<dbReference type="Gene3D" id="3.30.450.40">
    <property type="match status" value="1"/>
</dbReference>
<dbReference type="InterPro" id="IPR036890">
    <property type="entry name" value="HATPase_C_sf"/>
</dbReference>
<evidence type="ECO:0000256" key="4">
    <source>
        <dbReference type="ARBA" id="ARBA00022679"/>
    </source>
</evidence>
<dbReference type="Pfam" id="PF02518">
    <property type="entry name" value="HATPase_c"/>
    <property type="match status" value="1"/>
</dbReference>
<dbReference type="SUPFAM" id="SSF55781">
    <property type="entry name" value="GAF domain-like"/>
    <property type="match status" value="1"/>
</dbReference>
<dbReference type="PRINTS" id="PR00344">
    <property type="entry name" value="BCTRLSENSOR"/>
</dbReference>
<evidence type="ECO:0000256" key="3">
    <source>
        <dbReference type="ARBA" id="ARBA00022553"/>
    </source>
</evidence>
<dbReference type="Gene3D" id="1.10.287.130">
    <property type="match status" value="1"/>
</dbReference>
<proteinExistence type="predicted"/>
<dbReference type="PANTHER" id="PTHR43711">
    <property type="entry name" value="TWO-COMPONENT HISTIDINE KINASE"/>
    <property type="match status" value="1"/>
</dbReference>
<reference evidence="9" key="1">
    <citation type="journal article" date="2020" name="mSystems">
        <title>Genome- and Community-Level Interaction Insights into Carbon Utilization and Element Cycling Functions of Hydrothermarchaeota in Hydrothermal Sediment.</title>
        <authorList>
            <person name="Zhou Z."/>
            <person name="Liu Y."/>
            <person name="Xu W."/>
            <person name="Pan J."/>
            <person name="Luo Z.H."/>
            <person name="Li M."/>
        </authorList>
    </citation>
    <scope>NUCLEOTIDE SEQUENCE [LARGE SCALE GENOMIC DNA]</scope>
    <source>
        <strain evidence="9">SpSt-143</strain>
    </source>
</reference>
<protein>
    <recommendedName>
        <fullName evidence="2">histidine kinase</fullName>
        <ecNumber evidence="2">2.7.13.3</ecNumber>
    </recommendedName>
</protein>
<dbReference type="InterPro" id="IPR005467">
    <property type="entry name" value="His_kinase_dom"/>
</dbReference>
<dbReference type="Gene3D" id="3.30.450.20">
    <property type="entry name" value="PAS domain"/>
    <property type="match status" value="1"/>
</dbReference>
<dbReference type="PANTHER" id="PTHR43711:SF1">
    <property type="entry name" value="HISTIDINE KINASE 1"/>
    <property type="match status" value="1"/>
</dbReference>
<dbReference type="InterPro" id="IPR003661">
    <property type="entry name" value="HisK_dim/P_dom"/>
</dbReference>
<keyword evidence="3" id="KW-0597">Phosphoprotein</keyword>
<keyword evidence="4" id="KW-0808">Transferase</keyword>
<feature type="domain" description="PAS" evidence="8">
    <location>
        <begin position="299"/>
        <end position="351"/>
    </location>
</feature>
<comment type="catalytic activity">
    <reaction evidence="1">
        <text>ATP + protein L-histidine = ADP + protein N-phospho-L-histidine.</text>
        <dbReference type="EC" id="2.7.13.3"/>
    </reaction>
</comment>
<evidence type="ECO:0000256" key="1">
    <source>
        <dbReference type="ARBA" id="ARBA00000085"/>
    </source>
</evidence>
<dbReference type="Pfam" id="PF00512">
    <property type="entry name" value="HisKA"/>
    <property type="match status" value="1"/>
</dbReference>
<name>A0A7V2AZJ7_RHOMR</name>
<keyword evidence="5" id="KW-0418">Kinase</keyword>
<dbReference type="PROSITE" id="PS50109">
    <property type="entry name" value="HIS_KIN"/>
    <property type="match status" value="1"/>
</dbReference>
<evidence type="ECO:0000256" key="6">
    <source>
        <dbReference type="ARBA" id="ARBA00023012"/>
    </source>
</evidence>
<dbReference type="SMART" id="SM00091">
    <property type="entry name" value="PAS"/>
    <property type="match status" value="1"/>
</dbReference>
<dbReference type="InterPro" id="IPR000014">
    <property type="entry name" value="PAS"/>
</dbReference>
<dbReference type="SUPFAM" id="SSF55874">
    <property type="entry name" value="ATPase domain of HSP90 chaperone/DNA topoisomerase II/histidine kinase"/>
    <property type="match status" value="1"/>
</dbReference>
<dbReference type="SMART" id="SM00388">
    <property type="entry name" value="HisKA"/>
    <property type="match status" value="1"/>
</dbReference>
<evidence type="ECO:0000313" key="9">
    <source>
        <dbReference type="EMBL" id="HER95521.1"/>
    </source>
</evidence>
<evidence type="ECO:0000256" key="2">
    <source>
        <dbReference type="ARBA" id="ARBA00012438"/>
    </source>
</evidence>
<dbReference type="Pfam" id="PF13188">
    <property type="entry name" value="PAS_8"/>
    <property type="match status" value="1"/>
</dbReference>
<dbReference type="InterPro" id="IPR029016">
    <property type="entry name" value="GAF-like_dom_sf"/>
</dbReference>
<dbReference type="InterPro" id="IPR036097">
    <property type="entry name" value="HisK_dim/P_sf"/>
</dbReference>
<sequence length="652" mass="70888">MMGAASCLSAQTDFGAFLQQIGVLFEVPYVVFRAGDSVQCYAASEALPVSTEGLEAQVREHRALLVLGPKALTSWRPLHFYAGVPAGDKGVLAVADVQPRRFDQKARHLLEALGALLGVWEKHAGQKQRYARLLRGKARLLEYIATGKPLHEVLDAIARWVEAESSGVLVSIVLVREGKRYCGAAPSLPLAYGQAIDAQATGSNVGSRGAATDTCAPVMGEELTADPAWALDQELAHGLRACWSMPILAPDQSVLGTFTLYGCKPGPLEPQDQELAALATRLTAIALERERQQQALQTREHQLEAVLEQAADAIMLLDRERHVLLFNRAAERLFGYTAPAILGKPIDVLLPGLAEGLGAAATPMQTEAVRSSGERFPVELSCTVIGQPFEMYLLIVRDLTDRLRYEAELVRAREAAEAMSRLKSVLLTNLSHEIRTPLTTVIGFADLLVEEAKAGSPFQEFARLIAEGGRRLLHTLSEVLDLAQLEAQEIVVRPHQLRLLPHLQPLLATYRARAKQKGLKLRLQGTPHLEAWADPVLLERVLEELLDNAVKFTTAGSISVSVQQVGNRIALIVEDTGIGMSAETLQRAFDEFWQASSGMNRTHEGLGLGLTIARRFVGLMGGTIEVWSAPGKGTRFTVWLPARPVVTAGQVA</sequence>
<gene>
    <name evidence="9" type="ORF">ENO59_03250</name>
</gene>
<dbReference type="PROSITE" id="PS50112">
    <property type="entry name" value="PAS"/>
    <property type="match status" value="1"/>
</dbReference>
<dbReference type="SUPFAM" id="SSF47384">
    <property type="entry name" value="Homodimeric domain of signal transducing histidine kinase"/>
    <property type="match status" value="1"/>
</dbReference>
<comment type="caution">
    <text evidence="9">The sequence shown here is derived from an EMBL/GenBank/DDBJ whole genome shotgun (WGS) entry which is preliminary data.</text>
</comment>
<dbReference type="EC" id="2.7.13.3" evidence="2"/>
<dbReference type="SMART" id="SM00387">
    <property type="entry name" value="HATPase_c"/>
    <property type="match status" value="1"/>
</dbReference>
<dbReference type="InterPro" id="IPR003594">
    <property type="entry name" value="HATPase_dom"/>
</dbReference>
<evidence type="ECO:0000259" key="8">
    <source>
        <dbReference type="PROSITE" id="PS50112"/>
    </source>
</evidence>
<evidence type="ECO:0000259" key="7">
    <source>
        <dbReference type="PROSITE" id="PS50109"/>
    </source>
</evidence>
<dbReference type="CDD" id="cd00130">
    <property type="entry name" value="PAS"/>
    <property type="match status" value="1"/>
</dbReference>
<dbReference type="InterPro" id="IPR050736">
    <property type="entry name" value="Sensor_HK_Regulatory"/>
</dbReference>
<dbReference type="InterPro" id="IPR003018">
    <property type="entry name" value="GAF"/>
</dbReference>
<dbReference type="EMBL" id="DSGB01000003">
    <property type="protein sequence ID" value="HER95521.1"/>
    <property type="molecule type" value="Genomic_DNA"/>
</dbReference>
<organism evidence="9">
    <name type="scientific">Rhodothermus marinus</name>
    <name type="common">Rhodothermus obamensis</name>
    <dbReference type="NCBI Taxonomy" id="29549"/>
    <lineage>
        <taxon>Bacteria</taxon>
        <taxon>Pseudomonadati</taxon>
        <taxon>Rhodothermota</taxon>
        <taxon>Rhodothermia</taxon>
        <taxon>Rhodothermales</taxon>
        <taxon>Rhodothermaceae</taxon>
        <taxon>Rhodothermus</taxon>
    </lineage>
</organism>
<dbReference type="NCBIfam" id="TIGR00229">
    <property type="entry name" value="sensory_box"/>
    <property type="match status" value="1"/>
</dbReference>
<keyword evidence="6" id="KW-0902">Two-component regulatory system</keyword>
<dbReference type="AlphaFoldDB" id="A0A7V2AZJ7"/>
<dbReference type="CDD" id="cd00082">
    <property type="entry name" value="HisKA"/>
    <property type="match status" value="1"/>
</dbReference>
<dbReference type="Pfam" id="PF13185">
    <property type="entry name" value="GAF_2"/>
    <property type="match status" value="1"/>
</dbReference>